<evidence type="ECO:0000256" key="3">
    <source>
        <dbReference type="SAM" id="Coils"/>
    </source>
</evidence>
<evidence type="ECO:0000256" key="2">
    <source>
        <dbReference type="ARBA" id="ARBA00023054"/>
    </source>
</evidence>
<feature type="domain" description="CusB-like beta-barrel" evidence="5">
    <location>
        <begin position="249"/>
        <end position="288"/>
    </location>
</feature>
<evidence type="ECO:0000259" key="5">
    <source>
        <dbReference type="Pfam" id="PF25954"/>
    </source>
</evidence>
<dbReference type="Gene3D" id="2.40.50.100">
    <property type="match status" value="1"/>
</dbReference>
<gene>
    <name evidence="6" type="ORF">CXU22_01500</name>
</gene>
<dbReference type="Pfam" id="PF25954">
    <property type="entry name" value="Beta-barrel_RND_2"/>
    <property type="match status" value="1"/>
</dbReference>
<dbReference type="Proteomes" id="UP000236000">
    <property type="component" value="Unassembled WGS sequence"/>
</dbReference>
<name>A0A2N8HG27_9BACT</name>
<keyword evidence="2 3" id="KW-0175">Coiled coil</keyword>
<evidence type="ECO:0000259" key="4">
    <source>
        <dbReference type="Pfam" id="PF25881"/>
    </source>
</evidence>
<protein>
    <submittedName>
        <fullName evidence="6">HlyD family secretion protein</fullName>
    </submittedName>
</protein>
<dbReference type="SUPFAM" id="SSF111369">
    <property type="entry name" value="HlyD-like secretion proteins"/>
    <property type="match status" value="1"/>
</dbReference>
<dbReference type="AlphaFoldDB" id="A0A2N8HG27"/>
<comment type="caution">
    <text evidence="6">The sequence shown here is derived from an EMBL/GenBank/DDBJ whole genome shotgun (WGS) entry which is preliminary data.</text>
</comment>
<dbReference type="InterPro" id="IPR059052">
    <property type="entry name" value="HH_YbhG-like"/>
</dbReference>
<proteinExistence type="predicted"/>
<dbReference type="OrthoDB" id="9811754at2"/>
<dbReference type="InterPro" id="IPR058792">
    <property type="entry name" value="Beta-barrel_RND_2"/>
</dbReference>
<accession>A0A2N8HG27</accession>
<feature type="domain" description="YbhG-like alpha-helical hairpin" evidence="4">
    <location>
        <begin position="82"/>
        <end position="208"/>
    </location>
</feature>
<dbReference type="GO" id="GO:0030313">
    <property type="term" value="C:cell envelope"/>
    <property type="evidence" value="ECO:0007669"/>
    <property type="project" value="UniProtKB-SubCell"/>
</dbReference>
<comment type="subcellular location">
    <subcellularLocation>
        <location evidence="1">Cell envelope</location>
    </subcellularLocation>
</comment>
<dbReference type="PANTHER" id="PTHR32347">
    <property type="entry name" value="EFFLUX SYSTEM COMPONENT YKNX-RELATED"/>
    <property type="match status" value="1"/>
</dbReference>
<sequence>MHILRRMSKHLKAISLGSMALAAVGAIGWGVWHFRESRTMNTDDCRVEASIVSVGSKLAERVTSVDVEEGETVRRGQTLAHLDSRTMQARLMAARSRVKLMQARYDEMLAGFRPQEIESQRARAAQASASLEHARRDYERIEKLVMEQAGISSADRDAVRATYLAALAVEKAEQENLDLKLEGYREEEKRSAQAQLEAARAELEELEVLCGECVVKSPVDGVLARKLVNGGEMVSSGQKLFSIVDGGDIWLNVRVEETKIGRIRQGQDVQFTLDGYDGKVFHGTVYEIGAATYATFSLISTENVSGYFTKVMQRFPVKVSLPKAEDGVVFRPGMQGKVSIDF</sequence>
<feature type="coiled-coil region" evidence="3">
    <location>
        <begin position="117"/>
        <end position="209"/>
    </location>
</feature>
<evidence type="ECO:0000313" key="6">
    <source>
        <dbReference type="EMBL" id="PNC19715.1"/>
    </source>
</evidence>
<dbReference type="GO" id="GO:0055085">
    <property type="term" value="P:transmembrane transport"/>
    <property type="evidence" value="ECO:0007669"/>
    <property type="project" value="InterPro"/>
</dbReference>
<organism evidence="6 7">
    <name type="scientific">Akkermansia muciniphila</name>
    <dbReference type="NCBI Taxonomy" id="239935"/>
    <lineage>
        <taxon>Bacteria</taxon>
        <taxon>Pseudomonadati</taxon>
        <taxon>Verrucomicrobiota</taxon>
        <taxon>Verrucomicrobiia</taxon>
        <taxon>Verrucomicrobiales</taxon>
        <taxon>Akkermansiaceae</taxon>
        <taxon>Akkermansia</taxon>
    </lineage>
</organism>
<evidence type="ECO:0000256" key="1">
    <source>
        <dbReference type="ARBA" id="ARBA00004196"/>
    </source>
</evidence>
<reference evidence="6 7" key="1">
    <citation type="journal article" date="2017" name="BMC Genomics">
        <title>Genome sequencing of 39 Akkermansia muciniphila isolates reveals its population structure, genomic and functional diverisity, and global distribution in mammalian gut microbiotas.</title>
        <authorList>
            <person name="Guo X."/>
            <person name="Li S."/>
            <person name="Zhang J."/>
            <person name="Wu F."/>
            <person name="Li X."/>
            <person name="Wu D."/>
            <person name="Zhang M."/>
            <person name="Ou Z."/>
            <person name="Jie Z."/>
            <person name="Yan Q."/>
            <person name="Li P."/>
            <person name="Yi J."/>
            <person name="Peng Y."/>
        </authorList>
    </citation>
    <scope>NUCLEOTIDE SEQUENCE [LARGE SCALE GENOMIC DNA]</scope>
    <source>
        <strain evidence="6 7">GP24</strain>
    </source>
</reference>
<dbReference type="Gene3D" id="2.40.30.170">
    <property type="match status" value="1"/>
</dbReference>
<evidence type="ECO:0000313" key="7">
    <source>
        <dbReference type="Proteomes" id="UP000236000"/>
    </source>
</evidence>
<dbReference type="InterPro" id="IPR050465">
    <property type="entry name" value="UPF0194_transport"/>
</dbReference>
<dbReference type="Pfam" id="PF25881">
    <property type="entry name" value="HH_YBHG"/>
    <property type="match status" value="1"/>
</dbReference>
<dbReference type="EMBL" id="PJKA01000003">
    <property type="protein sequence ID" value="PNC19715.1"/>
    <property type="molecule type" value="Genomic_DNA"/>
</dbReference>